<feature type="transmembrane region" description="Helical" evidence="1">
    <location>
        <begin position="182"/>
        <end position="201"/>
    </location>
</feature>
<feature type="transmembrane region" description="Helical" evidence="1">
    <location>
        <begin position="416"/>
        <end position="441"/>
    </location>
</feature>
<dbReference type="GO" id="GO:0016787">
    <property type="term" value="F:hydrolase activity"/>
    <property type="evidence" value="ECO:0007669"/>
    <property type="project" value="UniProtKB-KW"/>
</dbReference>
<keyword evidence="3" id="KW-1185">Reference proteome</keyword>
<organism evidence="2 3">
    <name type="scientific">Salinisphaera shabanensis E1L3A</name>
    <dbReference type="NCBI Taxonomy" id="1033802"/>
    <lineage>
        <taxon>Bacteria</taxon>
        <taxon>Pseudomonadati</taxon>
        <taxon>Pseudomonadota</taxon>
        <taxon>Gammaproteobacteria</taxon>
        <taxon>Salinisphaerales</taxon>
        <taxon>Salinisphaeraceae</taxon>
        <taxon>Salinisphaera</taxon>
    </lineage>
</organism>
<proteinExistence type="predicted"/>
<evidence type="ECO:0000313" key="3">
    <source>
        <dbReference type="Proteomes" id="UP000006242"/>
    </source>
</evidence>
<dbReference type="eggNOG" id="ENOG502Z93M">
    <property type="taxonomic scope" value="Bacteria"/>
</dbReference>
<dbReference type="AlphaFoldDB" id="U2E427"/>
<feature type="transmembrane region" description="Helical" evidence="1">
    <location>
        <begin position="293"/>
        <end position="312"/>
    </location>
</feature>
<feature type="transmembrane region" description="Helical" evidence="1">
    <location>
        <begin position="350"/>
        <end position="369"/>
    </location>
</feature>
<keyword evidence="1" id="KW-1133">Transmembrane helix</keyword>
<reference evidence="2 3" key="2">
    <citation type="journal article" date="2013" name="PLoS ONE">
        <title>INDIGO - INtegrated Data Warehouse of MIcrobial GenOmes with Examples from the Red Sea Extremophiles.</title>
        <authorList>
            <person name="Alam I."/>
            <person name="Antunes A."/>
            <person name="Kamau A.A."/>
            <person name="Ba Alawi W."/>
            <person name="Kalkatawi M."/>
            <person name="Stingl U."/>
            <person name="Bajic V.B."/>
        </authorList>
    </citation>
    <scope>NUCLEOTIDE SEQUENCE [LARGE SCALE GENOMIC DNA]</scope>
    <source>
        <strain evidence="2 3">E1L3A</strain>
    </source>
</reference>
<protein>
    <submittedName>
        <fullName evidence="2">Fenitrothion hydrolase FedB protein</fullName>
    </submittedName>
</protein>
<feature type="transmembrane region" description="Helical" evidence="1">
    <location>
        <begin position="453"/>
        <end position="471"/>
    </location>
</feature>
<comment type="caution">
    <text evidence="2">The sequence shown here is derived from an EMBL/GenBank/DDBJ whole genome shotgun (WGS) entry which is preliminary data.</text>
</comment>
<dbReference type="EMBL" id="AFNV02000017">
    <property type="protein sequence ID" value="ERJ18596.1"/>
    <property type="molecule type" value="Genomic_DNA"/>
</dbReference>
<feature type="transmembrane region" description="Helical" evidence="1">
    <location>
        <begin position="103"/>
        <end position="124"/>
    </location>
</feature>
<evidence type="ECO:0000256" key="1">
    <source>
        <dbReference type="SAM" id="Phobius"/>
    </source>
</evidence>
<feature type="transmembrane region" description="Helical" evidence="1">
    <location>
        <begin position="318"/>
        <end position="338"/>
    </location>
</feature>
<evidence type="ECO:0000313" key="2">
    <source>
        <dbReference type="EMBL" id="ERJ18596.1"/>
    </source>
</evidence>
<keyword evidence="2" id="KW-0378">Hydrolase</keyword>
<dbReference type="STRING" id="1033802.SSPSH_002510"/>
<accession>U2E427</accession>
<feature type="transmembrane region" description="Helical" evidence="1">
    <location>
        <begin position="21"/>
        <end position="43"/>
    </location>
</feature>
<keyword evidence="1" id="KW-0472">Membrane</keyword>
<sequence length="477" mass="52680">MLPLPAVAHSFGQVYRLPVPVWLYLYGACAALALSFVVMVFCLTADSGRAAATPAPSGHRLRSVQPPLARGAIGWGGAVLGIGMLGLCIASGLFGVAGPYANFSMTAFWIVFLLGMTYSVALVGDIQVGLNPWLGLAETIGRFWQGFLVGRYRYPARLGYTPALGFYMALVWLELFGPGTPFALAIALSIYTGLNLVGVWLTGARDWFRYAELFSVMFRLLALMAPLAWSHSGPAHRLRPRLRSPFAVLREIRFQRVSLLLFILFMLSSTAFDGLHETQAWRRLFWVELYPNVLSGWVGTNPVAAFPVLLRWYGYWQILWLLASPFIYLAVYVVFVALMRGLVGGRRSVMALACRFAPALLPIALAYHLSHYYTLIQTQAIKIVPLASDPFGFGWNLFGTADWWQRTNVPEPSTVWHVQVGVIVLGHIAGVYISHLIALDVFTTRRHAAISQLPMLVLMLAFTVAGLWILAQPIGAS</sequence>
<gene>
    <name evidence="2" type="primary">fedB</name>
    <name evidence="2" type="ORF">SSPSH_002510</name>
</gene>
<dbReference type="Proteomes" id="UP000006242">
    <property type="component" value="Unassembled WGS sequence"/>
</dbReference>
<feature type="transmembrane region" description="Helical" evidence="1">
    <location>
        <begin position="158"/>
        <end position="176"/>
    </location>
</feature>
<feature type="transmembrane region" description="Helical" evidence="1">
    <location>
        <begin position="252"/>
        <end position="272"/>
    </location>
</feature>
<keyword evidence="1" id="KW-0812">Transmembrane</keyword>
<feature type="transmembrane region" description="Helical" evidence="1">
    <location>
        <begin position="213"/>
        <end position="232"/>
    </location>
</feature>
<reference evidence="2 3" key="1">
    <citation type="journal article" date="2011" name="J. Bacteriol.">
        <title>Genome sequence of Salinisphaera shabanensis, a gammaproteobacterium from the harsh, variable environment of the brine-seawater interface of the Shaban Deep in the Red Sea.</title>
        <authorList>
            <person name="Antunes A."/>
            <person name="Alam I."/>
            <person name="Bajic V.B."/>
            <person name="Stingl U."/>
        </authorList>
    </citation>
    <scope>NUCLEOTIDE SEQUENCE [LARGE SCALE GENOMIC DNA]</scope>
    <source>
        <strain evidence="2 3">E1L3A</strain>
    </source>
</reference>
<feature type="transmembrane region" description="Helical" evidence="1">
    <location>
        <begin position="72"/>
        <end position="97"/>
    </location>
</feature>
<name>U2E427_9GAMM</name>
<dbReference type="RefSeq" id="WP_006914909.1">
    <property type="nucleotide sequence ID" value="NZ_AFNV02000017.1"/>
</dbReference>